<dbReference type="SMART" id="SM00228">
    <property type="entry name" value="PDZ"/>
    <property type="match status" value="1"/>
</dbReference>
<dbReference type="Gene3D" id="2.60.40.3650">
    <property type="match status" value="1"/>
</dbReference>
<dbReference type="Pfam" id="PF17899">
    <property type="entry name" value="Peptidase_M61_N"/>
    <property type="match status" value="1"/>
</dbReference>
<dbReference type="SUPFAM" id="SSF55486">
    <property type="entry name" value="Metalloproteases ('zincins'), catalytic domain"/>
    <property type="match status" value="1"/>
</dbReference>
<gene>
    <name evidence="2" type="ORF">GCM10009092_11800</name>
</gene>
<dbReference type="Proteomes" id="UP001501757">
    <property type="component" value="Unassembled WGS sequence"/>
</dbReference>
<evidence type="ECO:0000313" key="2">
    <source>
        <dbReference type="EMBL" id="GAA0349056.1"/>
    </source>
</evidence>
<dbReference type="InterPro" id="IPR040756">
    <property type="entry name" value="Peptidase_M61_N"/>
</dbReference>
<comment type="caution">
    <text evidence="2">The sequence shown here is derived from an EMBL/GenBank/DDBJ whole genome shotgun (WGS) entry which is preliminary data.</text>
</comment>
<sequence length="620" mass="70766">MLKQTQRFISNNIVTKESIQGLNMYIDYRVDLTQRKRHLFTVELHIPAHQPEQLQLSLPAWIPGSYMIRDFARHIVKIEAKCTAKQTPLPLVKIDKQNWLLTSHGLACTLCYEVYAFDSSVRTAYLDDERAFFNGTSVFLKIESMAHLPHQLELVAPPEKHQWRVATGLARQQNTEKYAFGHYLAADYAELIDCPVEIGCFDAFEFDVLGIPHHLILTGKHYADKHRLCADLAKLCEHHIRLFEPQSQQAPFKEYWFLTNILPEGFGGLEHKNSTALLCSNFDFPNANRPEHMSDGYKTFLSLASHEYFHAWNVCRIKPQELHNPDLGRENHTSQLWAFEGITSYYDDFSLYRCSLISFQDYLALLAKTYTRVLRGQGELKQSVADSSFDSWTRFYQQGEDAPNNIVSYYTKGSLVALWMDLSIRLGSQGKHSLDDLMRALWQQFGQSGQGTSEADFIRLLSQFSGQDQEQAFKALLHNAERIPLATLLNQVGIELTLQAPQLGDLLKAEENSHNPWLGFQYRSHALGVEIQTVMQDSPAEQAGLCPKDILIALDKQKLDSTNLANILQNQPAGQQVEIHLFRNQQLLNLQVVPAPAPKYVVMLTETDAQRSMLWQNIIG</sequence>
<reference evidence="3" key="1">
    <citation type="journal article" date="2019" name="Int. J. Syst. Evol. Microbiol.">
        <title>The Global Catalogue of Microorganisms (GCM) 10K type strain sequencing project: providing services to taxonomists for standard genome sequencing and annotation.</title>
        <authorList>
            <consortium name="The Broad Institute Genomics Platform"/>
            <consortium name="The Broad Institute Genome Sequencing Center for Infectious Disease"/>
            <person name="Wu L."/>
            <person name="Ma J."/>
        </authorList>
    </citation>
    <scope>NUCLEOTIDE SEQUENCE [LARGE SCALE GENOMIC DNA]</scope>
    <source>
        <strain evidence="3">JCM 13378</strain>
    </source>
</reference>
<dbReference type="Pfam" id="PF05299">
    <property type="entry name" value="Peptidase_M61"/>
    <property type="match status" value="1"/>
</dbReference>
<dbReference type="InterPro" id="IPR024191">
    <property type="entry name" value="Peptidase_M61"/>
</dbReference>
<organism evidence="2 3">
    <name type="scientific">Bowmanella denitrificans</name>
    <dbReference type="NCBI Taxonomy" id="366582"/>
    <lineage>
        <taxon>Bacteria</taxon>
        <taxon>Pseudomonadati</taxon>
        <taxon>Pseudomonadota</taxon>
        <taxon>Gammaproteobacteria</taxon>
        <taxon>Alteromonadales</taxon>
        <taxon>Alteromonadaceae</taxon>
        <taxon>Bowmanella</taxon>
    </lineage>
</organism>
<dbReference type="InterPro" id="IPR001478">
    <property type="entry name" value="PDZ"/>
</dbReference>
<dbReference type="Gene3D" id="1.10.390.10">
    <property type="entry name" value="Neutral Protease Domain 2"/>
    <property type="match status" value="1"/>
</dbReference>
<dbReference type="Pfam" id="PF13180">
    <property type="entry name" value="PDZ_2"/>
    <property type="match status" value="1"/>
</dbReference>
<dbReference type="InterPro" id="IPR027268">
    <property type="entry name" value="Peptidase_M4/M1_CTD_sf"/>
</dbReference>
<dbReference type="InterPro" id="IPR007963">
    <property type="entry name" value="Peptidase_M61_catalytic"/>
</dbReference>
<proteinExistence type="predicted"/>
<keyword evidence="3" id="KW-1185">Reference proteome</keyword>
<dbReference type="Gene3D" id="2.30.42.10">
    <property type="match status" value="1"/>
</dbReference>
<accession>A0ABP3GPX0</accession>
<dbReference type="PIRSF" id="PIRSF016493">
    <property type="entry name" value="Glycyl_aminpptds"/>
    <property type="match status" value="1"/>
</dbReference>
<evidence type="ECO:0000259" key="1">
    <source>
        <dbReference type="SMART" id="SM00228"/>
    </source>
</evidence>
<feature type="domain" description="PDZ" evidence="1">
    <location>
        <begin position="516"/>
        <end position="585"/>
    </location>
</feature>
<protein>
    <submittedName>
        <fullName evidence="2">PDZ domain-containing protein</fullName>
    </submittedName>
</protein>
<evidence type="ECO:0000313" key="3">
    <source>
        <dbReference type="Proteomes" id="UP001501757"/>
    </source>
</evidence>
<dbReference type="EMBL" id="BAAAEI010000006">
    <property type="protein sequence ID" value="GAA0349056.1"/>
    <property type="molecule type" value="Genomic_DNA"/>
</dbReference>
<dbReference type="RefSeq" id="WP_343842867.1">
    <property type="nucleotide sequence ID" value="NZ_BAAAEI010000006.1"/>
</dbReference>
<dbReference type="InterPro" id="IPR036034">
    <property type="entry name" value="PDZ_sf"/>
</dbReference>
<name>A0ABP3GPX0_9ALTE</name>
<dbReference type="SUPFAM" id="SSF50156">
    <property type="entry name" value="PDZ domain-like"/>
    <property type="match status" value="1"/>
</dbReference>